<dbReference type="AlphaFoldDB" id="A0A5J4NWN5"/>
<protein>
    <submittedName>
        <fullName evidence="3">Uncharacterized protein</fullName>
    </submittedName>
</protein>
<name>A0A5J4NWN5_9TREM</name>
<organism evidence="3 4">
    <name type="scientific">Paragonimus westermani</name>
    <dbReference type="NCBI Taxonomy" id="34504"/>
    <lineage>
        <taxon>Eukaryota</taxon>
        <taxon>Metazoa</taxon>
        <taxon>Spiralia</taxon>
        <taxon>Lophotrochozoa</taxon>
        <taxon>Platyhelminthes</taxon>
        <taxon>Trematoda</taxon>
        <taxon>Digenea</taxon>
        <taxon>Plagiorchiida</taxon>
        <taxon>Troglotremata</taxon>
        <taxon>Troglotrematidae</taxon>
        <taxon>Paragonimus</taxon>
    </lineage>
</organism>
<proteinExistence type="predicted"/>
<keyword evidence="4" id="KW-1185">Reference proteome</keyword>
<sequence length="346" mass="39194">MNNAREGVQSSNVANYIDASWLQQILWVAMNLTLPSDHNHQTSVNLTDPSTFGCISFDFLPALYPDEPSATNRISIRMINMSLVILNGLDEPNLTLWNSSAGSTQQLTDWFNSRLPQAHTFCTRNVQKFEHTDAVTTSSKIYSLIVSDSNSQPETSAFYARRIQTFLAILFCSILIVCLLTALILRIRSFVKRRLASRKAHRLDRDSAARVHFAYDVGDTENLMKPPVPSVTFGSNVYPMDYTLSALMRNGHVPKRYGQYVNTLPWSQRRLTTALTYANDPLNRFDQPPKTYLEAAMIHSTETHAPSDVSKPKRSKTRFIIPNNNMSTPRSFHGSDSRHRTRFSSI</sequence>
<evidence type="ECO:0000256" key="2">
    <source>
        <dbReference type="SAM" id="Phobius"/>
    </source>
</evidence>
<evidence type="ECO:0000256" key="1">
    <source>
        <dbReference type="SAM" id="MobiDB-lite"/>
    </source>
</evidence>
<evidence type="ECO:0000313" key="4">
    <source>
        <dbReference type="Proteomes" id="UP000324629"/>
    </source>
</evidence>
<dbReference type="EMBL" id="QNGE01000587">
    <property type="protein sequence ID" value="KAA3679931.1"/>
    <property type="molecule type" value="Genomic_DNA"/>
</dbReference>
<keyword evidence="2" id="KW-1133">Transmembrane helix</keyword>
<reference evidence="3 4" key="1">
    <citation type="journal article" date="2019" name="Gigascience">
        <title>Whole-genome sequence of the oriental lung fluke Paragonimus westermani.</title>
        <authorList>
            <person name="Oey H."/>
            <person name="Zakrzewski M."/>
            <person name="Narain K."/>
            <person name="Devi K.R."/>
            <person name="Agatsuma T."/>
            <person name="Nawaratna S."/>
            <person name="Gobert G.N."/>
            <person name="Jones M.K."/>
            <person name="Ragan M.A."/>
            <person name="McManus D.P."/>
            <person name="Krause L."/>
        </authorList>
    </citation>
    <scope>NUCLEOTIDE SEQUENCE [LARGE SCALE GENOMIC DNA]</scope>
    <source>
        <strain evidence="3 4">IND2009</strain>
    </source>
</reference>
<evidence type="ECO:0000313" key="3">
    <source>
        <dbReference type="EMBL" id="KAA3679931.1"/>
    </source>
</evidence>
<dbReference type="Proteomes" id="UP000324629">
    <property type="component" value="Unassembled WGS sequence"/>
</dbReference>
<keyword evidence="2" id="KW-0812">Transmembrane</keyword>
<feature type="region of interest" description="Disordered" evidence="1">
    <location>
        <begin position="321"/>
        <end position="346"/>
    </location>
</feature>
<comment type="caution">
    <text evidence="3">The sequence shown here is derived from an EMBL/GenBank/DDBJ whole genome shotgun (WGS) entry which is preliminary data.</text>
</comment>
<keyword evidence="2" id="KW-0472">Membrane</keyword>
<feature type="transmembrane region" description="Helical" evidence="2">
    <location>
        <begin position="166"/>
        <end position="185"/>
    </location>
</feature>
<accession>A0A5J4NWN5</accession>
<gene>
    <name evidence="3" type="ORF">DEA37_0005587</name>
</gene>